<dbReference type="RefSeq" id="WP_346758753.1">
    <property type="nucleotide sequence ID" value="NZ_JAUJEB010000003.1"/>
</dbReference>
<keyword evidence="1" id="KW-0805">Transcription regulation</keyword>
<dbReference type="InterPro" id="IPR011075">
    <property type="entry name" value="TetR_C"/>
</dbReference>
<evidence type="ECO:0000256" key="1">
    <source>
        <dbReference type="ARBA" id="ARBA00023015"/>
    </source>
</evidence>
<proteinExistence type="predicted"/>
<dbReference type="InterPro" id="IPR001647">
    <property type="entry name" value="HTH_TetR"/>
</dbReference>
<protein>
    <submittedName>
        <fullName evidence="6">TetR/AcrR family transcriptional regulator</fullName>
    </submittedName>
</protein>
<dbReference type="InterPro" id="IPR036271">
    <property type="entry name" value="Tet_transcr_reg_TetR-rel_C_sf"/>
</dbReference>
<dbReference type="PROSITE" id="PS50977">
    <property type="entry name" value="HTH_TETR_2"/>
    <property type="match status" value="1"/>
</dbReference>
<evidence type="ECO:0000313" key="6">
    <source>
        <dbReference type="EMBL" id="MDN5213413.1"/>
    </source>
</evidence>
<keyword evidence="7" id="KW-1185">Reference proteome</keyword>
<feature type="DNA-binding region" description="H-T-H motif" evidence="4">
    <location>
        <begin position="26"/>
        <end position="45"/>
    </location>
</feature>
<keyword evidence="2 4" id="KW-0238">DNA-binding</keyword>
<evidence type="ECO:0000256" key="2">
    <source>
        <dbReference type="ARBA" id="ARBA00023125"/>
    </source>
</evidence>
<dbReference type="Pfam" id="PF00440">
    <property type="entry name" value="TetR_N"/>
    <property type="match status" value="1"/>
</dbReference>
<evidence type="ECO:0000256" key="4">
    <source>
        <dbReference type="PROSITE-ProRule" id="PRU00335"/>
    </source>
</evidence>
<dbReference type="SUPFAM" id="SSF48498">
    <property type="entry name" value="Tetracyclin repressor-like, C-terminal domain"/>
    <property type="match status" value="1"/>
</dbReference>
<dbReference type="PANTHER" id="PTHR47506">
    <property type="entry name" value="TRANSCRIPTIONAL REGULATORY PROTEIN"/>
    <property type="match status" value="1"/>
</dbReference>
<organism evidence="6 7">
    <name type="scientific">Agaribacillus aureus</name>
    <dbReference type="NCBI Taxonomy" id="3051825"/>
    <lineage>
        <taxon>Bacteria</taxon>
        <taxon>Pseudomonadati</taxon>
        <taxon>Bacteroidota</taxon>
        <taxon>Cytophagia</taxon>
        <taxon>Cytophagales</taxon>
        <taxon>Splendidivirgaceae</taxon>
        <taxon>Agaribacillus</taxon>
    </lineage>
</organism>
<dbReference type="InterPro" id="IPR009057">
    <property type="entry name" value="Homeodomain-like_sf"/>
</dbReference>
<dbReference type="PRINTS" id="PR00455">
    <property type="entry name" value="HTHTETR"/>
</dbReference>
<dbReference type="PANTHER" id="PTHR47506:SF6">
    <property type="entry name" value="HTH-TYPE TRANSCRIPTIONAL REPRESSOR NEMR"/>
    <property type="match status" value="1"/>
</dbReference>
<name>A0ABT8L6U8_9BACT</name>
<evidence type="ECO:0000259" key="5">
    <source>
        <dbReference type="PROSITE" id="PS50977"/>
    </source>
</evidence>
<evidence type="ECO:0000256" key="3">
    <source>
        <dbReference type="ARBA" id="ARBA00023163"/>
    </source>
</evidence>
<dbReference type="Proteomes" id="UP001172083">
    <property type="component" value="Unassembled WGS sequence"/>
</dbReference>
<evidence type="ECO:0000313" key="7">
    <source>
        <dbReference type="Proteomes" id="UP001172083"/>
    </source>
</evidence>
<dbReference type="Pfam" id="PF16925">
    <property type="entry name" value="TetR_C_13"/>
    <property type="match status" value="1"/>
</dbReference>
<dbReference type="EMBL" id="JAUJEB010000003">
    <property type="protein sequence ID" value="MDN5213413.1"/>
    <property type="molecule type" value="Genomic_DNA"/>
</dbReference>
<comment type="caution">
    <text evidence="6">The sequence shown here is derived from an EMBL/GenBank/DDBJ whole genome shotgun (WGS) entry which is preliminary data.</text>
</comment>
<dbReference type="Gene3D" id="1.10.357.10">
    <property type="entry name" value="Tetracycline Repressor, domain 2"/>
    <property type="match status" value="1"/>
</dbReference>
<keyword evidence="3" id="KW-0804">Transcription</keyword>
<dbReference type="SUPFAM" id="SSF46689">
    <property type="entry name" value="Homeodomain-like"/>
    <property type="match status" value="1"/>
</dbReference>
<gene>
    <name evidence="6" type="ORF">QQ020_15185</name>
</gene>
<sequence>MKEENINRILDLGVEIISRKGYHSLGLKELLDEAGIPKGSFYYYFKSKEDFGQKVINHYSENTLKYIKEILQDDSKSPGERFRYMFKEREKVYRMSGFKEGCLMGTCSTELAGQYQSMQLLLEDKFSDWREVISQCIREGQEQGEFQIDLPSDDLADFIINNWEGAMVRMKAAGAVKPYLLFVDYTMRLILRS</sequence>
<accession>A0ABT8L6U8</accession>
<reference evidence="6" key="1">
    <citation type="submission" date="2023-06" db="EMBL/GenBank/DDBJ databases">
        <title>Genomic of Agaribacillus aureum.</title>
        <authorList>
            <person name="Wang G."/>
        </authorList>
    </citation>
    <scope>NUCLEOTIDE SEQUENCE</scope>
    <source>
        <strain evidence="6">BMA12</strain>
    </source>
</reference>
<feature type="domain" description="HTH tetR-type" evidence="5">
    <location>
        <begin position="3"/>
        <end position="63"/>
    </location>
</feature>